<dbReference type="Gene3D" id="2.60.40.420">
    <property type="entry name" value="Cupredoxins - blue copper proteins"/>
    <property type="match status" value="1"/>
</dbReference>
<dbReference type="SUPFAM" id="SSF49503">
    <property type="entry name" value="Cupredoxins"/>
    <property type="match status" value="1"/>
</dbReference>
<accession>A0A9N7R4Y1</accession>
<evidence type="ECO:0000256" key="1">
    <source>
        <dbReference type="SAM" id="MobiDB-lite"/>
    </source>
</evidence>
<proteinExistence type="predicted"/>
<feature type="domain" description="Phytocyanin" evidence="2">
    <location>
        <begin position="30"/>
        <end position="150"/>
    </location>
</feature>
<dbReference type="AlphaFoldDB" id="A0A9N7R4Y1"/>
<evidence type="ECO:0000259" key="2">
    <source>
        <dbReference type="PROSITE" id="PS51485"/>
    </source>
</evidence>
<comment type="caution">
    <text evidence="3">The sequence shown here is derived from an EMBL/GenBank/DDBJ whole genome shotgun (WGS) entry which is preliminary data.</text>
</comment>
<dbReference type="FunFam" id="2.60.40.420:FF:000048">
    <property type="entry name" value="Early nodulin-like protein 18"/>
    <property type="match status" value="1"/>
</dbReference>
<name>A0A9N7R4Y1_STRHE</name>
<protein>
    <submittedName>
        <fullName evidence="3">Early nodulin-like protein 18</fullName>
    </submittedName>
</protein>
<dbReference type="PANTHER" id="PTHR33021">
    <property type="entry name" value="BLUE COPPER PROTEIN"/>
    <property type="match status" value="1"/>
</dbReference>
<dbReference type="Proteomes" id="UP001153555">
    <property type="component" value="Unassembled WGS sequence"/>
</dbReference>
<feature type="compositionally biased region" description="Pro residues" evidence="1">
    <location>
        <begin position="158"/>
        <end position="171"/>
    </location>
</feature>
<keyword evidence="4" id="KW-1185">Reference proteome</keyword>
<evidence type="ECO:0000313" key="3">
    <source>
        <dbReference type="EMBL" id="CAA0813594.1"/>
    </source>
</evidence>
<dbReference type="GO" id="GO:0009055">
    <property type="term" value="F:electron transfer activity"/>
    <property type="evidence" value="ECO:0007669"/>
    <property type="project" value="InterPro"/>
</dbReference>
<dbReference type="InterPro" id="IPR003245">
    <property type="entry name" value="Phytocyanin_dom"/>
</dbReference>
<dbReference type="PROSITE" id="PS51485">
    <property type="entry name" value="PHYTOCYANIN"/>
    <property type="match status" value="1"/>
</dbReference>
<dbReference type="EMBL" id="CACSLK010011356">
    <property type="protein sequence ID" value="CAA0813594.1"/>
    <property type="molecule type" value="Genomic_DNA"/>
</dbReference>
<dbReference type="PANTHER" id="PTHR33021:SF213">
    <property type="entry name" value="OS12G0454600 PROTEIN"/>
    <property type="match status" value="1"/>
</dbReference>
<organism evidence="3 4">
    <name type="scientific">Striga hermonthica</name>
    <name type="common">Purple witchweed</name>
    <name type="synonym">Buchnera hermonthica</name>
    <dbReference type="NCBI Taxonomy" id="68872"/>
    <lineage>
        <taxon>Eukaryota</taxon>
        <taxon>Viridiplantae</taxon>
        <taxon>Streptophyta</taxon>
        <taxon>Embryophyta</taxon>
        <taxon>Tracheophyta</taxon>
        <taxon>Spermatophyta</taxon>
        <taxon>Magnoliopsida</taxon>
        <taxon>eudicotyledons</taxon>
        <taxon>Gunneridae</taxon>
        <taxon>Pentapetalae</taxon>
        <taxon>asterids</taxon>
        <taxon>lamiids</taxon>
        <taxon>Lamiales</taxon>
        <taxon>Orobanchaceae</taxon>
        <taxon>Buchnereae</taxon>
        <taxon>Striga</taxon>
    </lineage>
</organism>
<sequence>MEEAARATGIRLIVVALLIYAAAATGGAYTNHTVGGAAGWLFNSATNETSADYRAWAANQTFNLGDYLIFNTNTNHTVIQTYNKTTFESCLMDDALDSDTFQYSGGHDEFGNLSTIAVPLTIEGTQYYFSDAEDGEECLHGMAFEITVAHGLGLPPSLNQPPPPAYVPPPETAEEGQSPPVTVVAGRPAGGVRGCAEFNFLGLVLGVVGVSWLLA</sequence>
<dbReference type="GO" id="GO:0005886">
    <property type="term" value="C:plasma membrane"/>
    <property type="evidence" value="ECO:0007669"/>
    <property type="project" value="TreeGrafter"/>
</dbReference>
<gene>
    <name evidence="3" type="ORF">SHERM_14153</name>
</gene>
<dbReference type="OrthoDB" id="688954at2759"/>
<dbReference type="InterPro" id="IPR039391">
    <property type="entry name" value="Phytocyanin-like"/>
</dbReference>
<evidence type="ECO:0000313" key="4">
    <source>
        <dbReference type="Proteomes" id="UP001153555"/>
    </source>
</evidence>
<dbReference type="Pfam" id="PF02298">
    <property type="entry name" value="Cu_bind_like"/>
    <property type="match status" value="1"/>
</dbReference>
<dbReference type="InterPro" id="IPR008972">
    <property type="entry name" value="Cupredoxin"/>
</dbReference>
<reference evidence="3" key="1">
    <citation type="submission" date="2019-12" db="EMBL/GenBank/DDBJ databases">
        <authorList>
            <person name="Scholes J."/>
        </authorList>
    </citation>
    <scope>NUCLEOTIDE SEQUENCE</scope>
</reference>
<feature type="region of interest" description="Disordered" evidence="1">
    <location>
        <begin position="157"/>
        <end position="179"/>
    </location>
</feature>